<dbReference type="KEGG" id="mpt:Mpe_A0930"/>
<keyword evidence="2" id="KW-1185">Reference proteome</keyword>
<sequence>MVEADERGAEYSIQVSAVADAGCSVYRARVVVKELPAMRPVFCDDVLPQEQTWPQLQEALAAALARGQRFVRFALCRRFAEGMDDDEAAWEAMLAGLAGRAAATRSPVEWRSTGFHPTWTQ</sequence>
<evidence type="ECO:0000313" key="2">
    <source>
        <dbReference type="Proteomes" id="UP000000366"/>
    </source>
</evidence>
<dbReference type="RefSeq" id="WP_011828530.1">
    <property type="nucleotide sequence ID" value="NC_008825.1"/>
</dbReference>
<dbReference type="STRING" id="420662.Mpe_A0930"/>
<gene>
    <name evidence="1" type="ordered locus">Mpe_A0930</name>
</gene>
<accession>A2SEA3</accession>
<dbReference type="AlphaFoldDB" id="A2SEA3"/>
<protein>
    <submittedName>
        <fullName evidence="1">Uncharacterized protein</fullName>
    </submittedName>
</protein>
<proteinExistence type="predicted"/>
<evidence type="ECO:0000313" key="1">
    <source>
        <dbReference type="EMBL" id="ABM93892.1"/>
    </source>
</evidence>
<dbReference type="EMBL" id="CP000555">
    <property type="protein sequence ID" value="ABM93892.1"/>
    <property type="molecule type" value="Genomic_DNA"/>
</dbReference>
<dbReference type="Proteomes" id="UP000000366">
    <property type="component" value="Chromosome"/>
</dbReference>
<organism evidence="1 2">
    <name type="scientific">Methylibium petroleiphilum (strain ATCC BAA-1232 / LMG 22953 / PM1)</name>
    <dbReference type="NCBI Taxonomy" id="420662"/>
    <lineage>
        <taxon>Bacteria</taxon>
        <taxon>Pseudomonadati</taxon>
        <taxon>Pseudomonadota</taxon>
        <taxon>Betaproteobacteria</taxon>
        <taxon>Burkholderiales</taxon>
        <taxon>Sphaerotilaceae</taxon>
        <taxon>Methylibium</taxon>
    </lineage>
</organism>
<dbReference type="HOGENOM" id="CLU_2035348_0_0_4"/>
<reference evidence="1 2" key="1">
    <citation type="journal article" date="2007" name="J. Bacteriol.">
        <title>Whole-genome analysis of the methyl tert-butyl ether-degrading beta-proteobacterium Methylibium petroleiphilum PM1.</title>
        <authorList>
            <person name="Kane S.R."/>
            <person name="Chakicherla A.Y."/>
            <person name="Chain P.S.G."/>
            <person name="Schmidt R."/>
            <person name="Shin M.W."/>
            <person name="Legler T.C."/>
            <person name="Scow K.M."/>
            <person name="Larimer F.W."/>
            <person name="Lucas S.M."/>
            <person name="Richardson P.M."/>
            <person name="Hristova K.R."/>
        </authorList>
    </citation>
    <scope>NUCLEOTIDE SEQUENCE [LARGE SCALE GENOMIC DNA]</scope>
    <source>
        <strain evidence="2">ATCC BAA-1232 / LMG 22953 / PM1</strain>
    </source>
</reference>
<name>A2SEA3_METPP</name>